<feature type="transmembrane region" description="Helical" evidence="1">
    <location>
        <begin position="17"/>
        <end position="39"/>
    </location>
</feature>
<accession>A0AAD4Q4U0</accession>
<dbReference type="InterPro" id="IPR045339">
    <property type="entry name" value="DUF6534"/>
</dbReference>
<dbReference type="EMBL" id="JAKELL010000077">
    <property type="protein sequence ID" value="KAH8984326.1"/>
    <property type="molecule type" value="Genomic_DNA"/>
</dbReference>
<reference evidence="3" key="1">
    <citation type="submission" date="2022-01" db="EMBL/GenBank/DDBJ databases">
        <title>Comparative genomics reveals a dynamic genome evolution in the ectomycorrhizal milk-cap (Lactarius) mushrooms.</title>
        <authorList>
            <consortium name="DOE Joint Genome Institute"/>
            <person name="Lebreton A."/>
            <person name="Tang N."/>
            <person name="Kuo A."/>
            <person name="LaButti K."/>
            <person name="Drula E."/>
            <person name="Barry K."/>
            <person name="Clum A."/>
            <person name="Lipzen A."/>
            <person name="Mousain D."/>
            <person name="Ng V."/>
            <person name="Wang R."/>
            <person name="Wang X."/>
            <person name="Dai Y."/>
            <person name="Henrissat B."/>
            <person name="Grigoriev I.V."/>
            <person name="Guerin-Laguette A."/>
            <person name="Yu F."/>
            <person name="Martin F.M."/>
        </authorList>
    </citation>
    <scope>NUCLEOTIDE SEQUENCE</scope>
    <source>
        <strain evidence="3">QP</strain>
    </source>
</reference>
<feature type="transmembrane region" description="Helical" evidence="1">
    <location>
        <begin position="51"/>
        <end position="75"/>
    </location>
</feature>
<keyword evidence="1" id="KW-0472">Membrane</keyword>
<evidence type="ECO:0000313" key="3">
    <source>
        <dbReference type="EMBL" id="KAH8984326.1"/>
    </source>
</evidence>
<feature type="domain" description="DUF6534" evidence="2">
    <location>
        <begin position="166"/>
        <end position="253"/>
    </location>
</feature>
<keyword evidence="4" id="KW-1185">Reference proteome</keyword>
<evidence type="ECO:0000259" key="2">
    <source>
        <dbReference type="Pfam" id="PF20152"/>
    </source>
</evidence>
<dbReference type="PANTHER" id="PTHR40465">
    <property type="entry name" value="CHROMOSOME 1, WHOLE GENOME SHOTGUN SEQUENCE"/>
    <property type="match status" value="1"/>
</dbReference>
<dbReference type="Pfam" id="PF20152">
    <property type="entry name" value="DUF6534"/>
    <property type="match status" value="1"/>
</dbReference>
<evidence type="ECO:0000256" key="1">
    <source>
        <dbReference type="SAM" id="Phobius"/>
    </source>
</evidence>
<comment type="caution">
    <text evidence="3">The sequence shown here is derived from an EMBL/GenBank/DDBJ whole genome shotgun (WGS) entry which is preliminary data.</text>
</comment>
<dbReference type="PANTHER" id="PTHR40465:SF1">
    <property type="entry name" value="DUF6534 DOMAIN-CONTAINING PROTEIN"/>
    <property type="match status" value="1"/>
</dbReference>
<feature type="transmembrane region" description="Helical" evidence="1">
    <location>
        <begin position="153"/>
        <end position="182"/>
    </location>
</feature>
<protein>
    <recommendedName>
        <fullName evidence="2">DUF6534 domain-containing protein</fullName>
    </recommendedName>
</protein>
<feature type="transmembrane region" description="Helical" evidence="1">
    <location>
        <begin position="114"/>
        <end position="141"/>
    </location>
</feature>
<feature type="transmembrane region" description="Helical" evidence="1">
    <location>
        <begin position="194"/>
        <end position="218"/>
    </location>
</feature>
<evidence type="ECO:0000313" key="4">
    <source>
        <dbReference type="Proteomes" id="UP001201163"/>
    </source>
</evidence>
<sequence>MSGHAIADIRNTYGCSFIGLIIGVMLFGITALQTWIYYWRYGNRDPKALKLFIAIIFLLDALHTSLCIYSIYWYLVLNFGNVEILGHNVWSMKVQINVNGLVDYMVQLYYARRVHIVGGSIIIPIIIVIFGTTTFALGFLFTTRATALRSHHISLIPVTCIGMGSSVVADILIAGSMCWFLYHKRTGFAKTDSMILTLMTYSIQSGLLTSVLACAMLISFSMAPSAKYSDIFFWPMSKVYANSLLAMLNSRDYVRERSSAADNAFGLSSIRVEQRSEGDKSRRPAVSVTVHRSATTDFPQGKRDHDVESSTIENRKLVWSLHFSVATTALTFILSFEGGEYSL</sequence>
<proteinExistence type="predicted"/>
<gene>
    <name evidence="3" type="ORF">EDB92DRAFT_1492430</name>
</gene>
<organism evidence="3 4">
    <name type="scientific">Lactarius akahatsu</name>
    <dbReference type="NCBI Taxonomy" id="416441"/>
    <lineage>
        <taxon>Eukaryota</taxon>
        <taxon>Fungi</taxon>
        <taxon>Dikarya</taxon>
        <taxon>Basidiomycota</taxon>
        <taxon>Agaricomycotina</taxon>
        <taxon>Agaricomycetes</taxon>
        <taxon>Russulales</taxon>
        <taxon>Russulaceae</taxon>
        <taxon>Lactarius</taxon>
    </lineage>
</organism>
<feature type="transmembrane region" description="Helical" evidence="1">
    <location>
        <begin position="317"/>
        <end position="336"/>
    </location>
</feature>
<keyword evidence="1" id="KW-0812">Transmembrane</keyword>
<name>A0AAD4Q4U0_9AGAM</name>
<dbReference type="AlphaFoldDB" id="A0AAD4Q4U0"/>
<keyword evidence="1" id="KW-1133">Transmembrane helix</keyword>
<dbReference type="Proteomes" id="UP001201163">
    <property type="component" value="Unassembled WGS sequence"/>
</dbReference>